<protein>
    <submittedName>
        <fullName evidence="1">Uncharacterized protein</fullName>
    </submittedName>
</protein>
<reference evidence="1 2" key="1">
    <citation type="journal article" date="2012" name="Science">
        <title>The Paleozoic origin of enzymatic lignin decomposition reconstructed from 31 fungal genomes.</title>
        <authorList>
            <person name="Floudas D."/>
            <person name="Binder M."/>
            <person name="Riley R."/>
            <person name="Barry K."/>
            <person name="Blanchette R.A."/>
            <person name="Henrissat B."/>
            <person name="Martinez A.T."/>
            <person name="Otillar R."/>
            <person name="Spatafora J.W."/>
            <person name="Yadav J.S."/>
            <person name="Aerts A."/>
            <person name="Benoit I."/>
            <person name="Boyd A."/>
            <person name="Carlson A."/>
            <person name="Copeland A."/>
            <person name="Coutinho P.M."/>
            <person name="de Vries R.P."/>
            <person name="Ferreira P."/>
            <person name="Findley K."/>
            <person name="Foster B."/>
            <person name="Gaskell J."/>
            <person name="Glotzer D."/>
            <person name="Gorecki P."/>
            <person name="Heitman J."/>
            <person name="Hesse C."/>
            <person name="Hori C."/>
            <person name="Igarashi K."/>
            <person name="Jurgens J.A."/>
            <person name="Kallen N."/>
            <person name="Kersten P."/>
            <person name="Kohler A."/>
            <person name="Kuees U."/>
            <person name="Kumar T.K.A."/>
            <person name="Kuo A."/>
            <person name="LaButti K."/>
            <person name="Larrondo L.F."/>
            <person name="Lindquist E."/>
            <person name="Ling A."/>
            <person name="Lombard V."/>
            <person name="Lucas S."/>
            <person name="Lundell T."/>
            <person name="Martin R."/>
            <person name="McLaughlin D.J."/>
            <person name="Morgenstern I."/>
            <person name="Morin E."/>
            <person name="Murat C."/>
            <person name="Nagy L.G."/>
            <person name="Nolan M."/>
            <person name="Ohm R.A."/>
            <person name="Patyshakuliyeva A."/>
            <person name="Rokas A."/>
            <person name="Ruiz-Duenas F.J."/>
            <person name="Sabat G."/>
            <person name="Salamov A."/>
            <person name="Samejima M."/>
            <person name="Schmutz J."/>
            <person name="Slot J.C."/>
            <person name="St John F."/>
            <person name="Stenlid J."/>
            <person name="Sun H."/>
            <person name="Sun S."/>
            <person name="Syed K."/>
            <person name="Tsang A."/>
            <person name="Wiebenga A."/>
            <person name="Young D."/>
            <person name="Pisabarro A."/>
            <person name="Eastwood D.C."/>
            <person name="Martin F."/>
            <person name="Cullen D."/>
            <person name="Grigoriev I.V."/>
            <person name="Hibbett D.S."/>
        </authorList>
    </citation>
    <scope>NUCLEOTIDE SEQUENCE</scope>
    <source>
        <strain evidence="2">FP-58527</strain>
    </source>
</reference>
<dbReference type="HOGENOM" id="CLU_2320416_0_0_1"/>
<evidence type="ECO:0000313" key="1">
    <source>
        <dbReference type="EMBL" id="EPS92954.1"/>
    </source>
</evidence>
<gene>
    <name evidence="1" type="ORF">FOMPIDRAFT_1137062</name>
</gene>
<organism evidence="1 2">
    <name type="scientific">Fomitopsis schrenkii</name>
    <name type="common">Brown rot fungus</name>
    <dbReference type="NCBI Taxonomy" id="2126942"/>
    <lineage>
        <taxon>Eukaryota</taxon>
        <taxon>Fungi</taxon>
        <taxon>Dikarya</taxon>
        <taxon>Basidiomycota</taxon>
        <taxon>Agaricomycotina</taxon>
        <taxon>Agaricomycetes</taxon>
        <taxon>Polyporales</taxon>
        <taxon>Fomitopsis</taxon>
    </lineage>
</organism>
<dbReference type="EMBL" id="KE504316">
    <property type="protein sequence ID" value="EPS92954.1"/>
    <property type="molecule type" value="Genomic_DNA"/>
</dbReference>
<evidence type="ECO:0000313" key="2">
    <source>
        <dbReference type="Proteomes" id="UP000015241"/>
    </source>
</evidence>
<accession>S8F1Q5</accession>
<proteinExistence type="predicted"/>
<name>S8F1Q5_FOMSC</name>
<dbReference type="InParanoid" id="S8F1Q5"/>
<dbReference type="AlphaFoldDB" id="S8F1Q5"/>
<keyword evidence="2" id="KW-1185">Reference proteome</keyword>
<dbReference type="Proteomes" id="UP000015241">
    <property type="component" value="Unassembled WGS sequence"/>
</dbReference>
<sequence length="99" mass="11000">MPSNVSFLPLLSCVPNGSLPVAAPSRFVHLPSQPLPPHSFNNIGLVHTDCIVRACHLAPVYGPACLPADFDYSWSYIAFILFYFNKYIDYPSHDCYPLA</sequence>
<dbReference type="OrthoDB" id="2752506at2759"/>